<keyword evidence="4" id="KW-0282">Flagellum</keyword>
<evidence type="ECO:0000256" key="6">
    <source>
        <dbReference type="ARBA" id="ARBA00023069"/>
    </source>
</evidence>
<feature type="region of interest" description="Disordered" evidence="10">
    <location>
        <begin position="338"/>
        <end position="360"/>
    </location>
</feature>
<evidence type="ECO:0000256" key="2">
    <source>
        <dbReference type="ARBA" id="ARBA00006875"/>
    </source>
</evidence>
<evidence type="ECO:0000256" key="5">
    <source>
        <dbReference type="ARBA" id="ARBA00023054"/>
    </source>
</evidence>
<evidence type="ECO:0000256" key="9">
    <source>
        <dbReference type="ARBA" id="ARBA00046435"/>
    </source>
</evidence>
<evidence type="ECO:0000313" key="12">
    <source>
        <dbReference type="Proteomes" id="UP001165289"/>
    </source>
</evidence>
<comment type="caution">
    <text evidence="11">The sequence shown here is derived from an EMBL/GenBank/DDBJ whole genome shotgun (WGS) entry which is preliminary data.</text>
</comment>
<evidence type="ECO:0000256" key="1">
    <source>
        <dbReference type="ARBA" id="ARBA00004611"/>
    </source>
</evidence>
<feature type="region of interest" description="Disordered" evidence="10">
    <location>
        <begin position="1"/>
        <end position="25"/>
    </location>
</feature>
<evidence type="ECO:0000256" key="4">
    <source>
        <dbReference type="ARBA" id="ARBA00022846"/>
    </source>
</evidence>
<evidence type="ECO:0000256" key="3">
    <source>
        <dbReference type="ARBA" id="ARBA00022490"/>
    </source>
</evidence>
<evidence type="ECO:0000313" key="11">
    <source>
        <dbReference type="EMBL" id="KAI6654866.1"/>
    </source>
</evidence>
<comment type="subunit">
    <text evidence="9">Microtubule inner protein component of sperm flagellar doublet microtubules.</text>
</comment>
<feature type="region of interest" description="Disordered" evidence="10">
    <location>
        <begin position="204"/>
        <end position="239"/>
    </location>
</feature>
<accession>A0AAV7K3M2</accession>
<dbReference type="PANTHER" id="PTHR14517:SF6">
    <property type="entry name" value="RE41410P"/>
    <property type="match status" value="1"/>
</dbReference>
<dbReference type="InterPro" id="IPR008805">
    <property type="entry name" value="RIB43A"/>
</dbReference>
<gene>
    <name evidence="11" type="ORF">LOD99_2745</name>
</gene>
<dbReference type="Pfam" id="PF05914">
    <property type="entry name" value="RIB43A"/>
    <property type="match status" value="1"/>
</dbReference>
<keyword evidence="12" id="KW-1185">Reference proteome</keyword>
<dbReference type="Proteomes" id="UP001165289">
    <property type="component" value="Unassembled WGS sequence"/>
</dbReference>
<sequence length="379" mass="45549">MYKVDLPPDQREKLAVEARRKREEQRKNTIFNARERTMGLDLNAINSQVEDRKKLEAEEANRTDAFGREMIQNDKLCQILDQRRSDQAKDLSQSMIRYRQENQRFQDRLEFDLNDPQTKLKDNPARIGDEDPRLTVSGMQKFAGEDLNYEKRRKLQQEQMREWLTGQMADKQRVSSEKREASRQYELRSRELDRRAVEMNKNFEDSRRRLETDRKSDNVRQAEERRSNRQQEQAQEQDDNFAELSNWINSDLLSENPEVSQSAFGSHRVVTDRWKGFTAEQRQHVLDGQAAQCQEKREQKTQERLEEMEWDRNRIAQARLGTILETRDVRRRTDLDKQMYDDNTRLGEEQRSRKNFMDRELYTNKPSMEYFSQFNTSTR</sequence>
<keyword evidence="3" id="KW-0963">Cytoplasm</keyword>
<keyword evidence="6" id="KW-0969">Cilium</keyword>
<evidence type="ECO:0000256" key="8">
    <source>
        <dbReference type="ARBA" id="ARBA00023273"/>
    </source>
</evidence>
<feature type="compositionally biased region" description="Basic and acidic residues" evidence="10">
    <location>
        <begin position="170"/>
        <end position="186"/>
    </location>
</feature>
<reference evidence="11 12" key="1">
    <citation type="journal article" date="2023" name="BMC Biol.">
        <title>The compact genome of the sponge Oopsacas minuta (Hexactinellida) is lacking key metazoan core genes.</title>
        <authorList>
            <person name="Santini S."/>
            <person name="Schenkelaars Q."/>
            <person name="Jourda C."/>
            <person name="Duchesne M."/>
            <person name="Belahbib H."/>
            <person name="Rocher C."/>
            <person name="Selva M."/>
            <person name="Riesgo A."/>
            <person name="Vervoort M."/>
            <person name="Leys S.P."/>
            <person name="Kodjabachian L."/>
            <person name="Le Bivic A."/>
            <person name="Borchiellini C."/>
            <person name="Claverie J.M."/>
            <person name="Renard E."/>
        </authorList>
    </citation>
    <scope>NUCLEOTIDE SEQUENCE [LARGE SCALE GENOMIC DNA]</scope>
    <source>
        <strain evidence="11">SPO-2</strain>
    </source>
</reference>
<name>A0AAV7K3M2_9METZ</name>
<keyword evidence="5" id="KW-0175">Coiled coil</keyword>
<comment type="similarity">
    <text evidence="2">Belongs to the RIB43A family.</text>
</comment>
<protein>
    <submittedName>
        <fullName evidence="11">RIB43A-like with coiled-coils protein 2</fullName>
    </submittedName>
</protein>
<dbReference type="AlphaFoldDB" id="A0AAV7K3M2"/>
<feature type="region of interest" description="Disordered" evidence="10">
    <location>
        <begin position="166"/>
        <end position="186"/>
    </location>
</feature>
<dbReference type="PANTHER" id="PTHR14517">
    <property type="entry name" value="RIB43A-RELATED"/>
    <property type="match status" value="1"/>
</dbReference>
<comment type="subcellular location">
    <subcellularLocation>
        <location evidence="1">Cytoplasm</location>
        <location evidence="1">Cytoskeleton</location>
        <location evidence="1">Flagellum axoneme</location>
    </subcellularLocation>
</comment>
<feature type="compositionally biased region" description="Basic and acidic residues" evidence="10">
    <location>
        <begin position="204"/>
        <end position="229"/>
    </location>
</feature>
<evidence type="ECO:0000256" key="7">
    <source>
        <dbReference type="ARBA" id="ARBA00023212"/>
    </source>
</evidence>
<proteinExistence type="inferred from homology"/>
<keyword evidence="7" id="KW-0206">Cytoskeleton</keyword>
<keyword evidence="8" id="KW-0966">Cell projection</keyword>
<dbReference type="EMBL" id="JAKMXF010000221">
    <property type="protein sequence ID" value="KAI6654866.1"/>
    <property type="molecule type" value="Genomic_DNA"/>
</dbReference>
<organism evidence="11 12">
    <name type="scientific">Oopsacas minuta</name>
    <dbReference type="NCBI Taxonomy" id="111878"/>
    <lineage>
        <taxon>Eukaryota</taxon>
        <taxon>Metazoa</taxon>
        <taxon>Porifera</taxon>
        <taxon>Hexactinellida</taxon>
        <taxon>Hexasterophora</taxon>
        <taxon>Lyssacinosida</taxon>
        <taxon>Leucopsacidae</taxon>
        <taxon>Oopsacas</taxon>
    </lineage>
</organism>
<evidence type="ECO:0000256" key="10">
    <source>
        <dbReference type="SAM" id="MobiDB-lite"/>
    </source>
</evidence>